<protein>
    <submittedName>
        <fullName evidence="2">Uncharacterized protein</fullName>
    </submittedName>
</protein>
<accession>A0A914RHQ1</accession>
<dbReference type="Proteomes" id="UP000887564">
    <property type="component" value="Unplaced"/>
</dbReference>
<reference evidence="2" key="1">
    <citation type="submission" date="2022-11" db="UniProtKB">
        <authorList>
            <consortium name="WormBaseParasite"/>
        </authorList>
    </citation>
    <scope>IDENTIFICATION</scope>
</reference>
<evidence type="ECO:0000313" key="2">
    <source>
        <dbReference type="WBParaSite" id="PEQ_0000126701-mRNA-1"/>
    </source>
</evidence>
<proteinExistence type="predicted"/>
<organism evidence="1 2">
    <name type="scientific">Parascaris equorum</name>
    <name type="common">Equine roundworm</name>
    <dbReference type="NCBI Taxonomy" id="6256"/>
    <lineage>
        <taxon>Eukaryota</taxon>
        <taxon>Metazoa</taxon>
        <taxon>Ecdysozoa</taxon>
        <taxon>Nematoda</taxon>
        <taxon>Chromadorea</taxon>
        <taxon>Rhabditida</taxon>
        <taxon>Spirurina</taxon>
        <taxon>Ascaridomorpha</taxon>
        <taxon>Ascaridoidea</taxon>
        <taxon>Ascarididae</taxon>
        <taxon>Parascaris</taxon>
    </lineage>
</organism>
<dbReference type="WBParaSite" id="PEQ_0000126701-mRNA-1">
    <property type="protein sequence ID" value="PEQ_0000126701-mRNA-1"/>
    <property type="gene ID" value="PEQ_0000126701"/>
</dbReference>
<dbReference type="AlphaFoldDB" id="A0A914RHQ1"/>
<sequence>MIPSRYYCIVAGVAIMVNLNTLNGDFVYDDSHGDESKRRRLKVGPFVSGGPPITVATLVSLETKNPQTGFTVKR</sequence>
<evidence type="ECO:0000313" key="1">
    <source>
        <dbReference type="Proteomes" id="UP000887564"/>
    </source>
</evidence>
<keyword evidence="1" id="KW-1185">Reference proteome</keyword>
<name>A0A914RHQ1_PAREQ</name>